<feature type="non-terminal residue" evidence="1">
    <location>
        <position position="1"/>
    </location>
</feature>
<reference evidence="1" key="1">
    <citation type="submission" date="2016-09" db="EMBL/GenBank/DDBJ databases">
        <authorList>
            <person name="Capua I."/>
            <person name="De Benedictis P."/>
            <person name="Joannis T."/>
            <person name="Lombin L.H."/>
            <person name="Cattoli G."/>
        </authorList>
    </citation>
    <scope>NUCLEOTIDE SEQUENCE</scope>
</reference>
<name>A0A1E1XL14_AMBSC</name>
<protein>
    <submittedName>
        <fullName evidence="1">Putative tick transposon</fullName>
    </submittedName>
</protein>
<proteinExistence type="evidence at transcript level"/>
<reference evidence="1" key="2">
    <citation type="journal article" date="2017" name="Front. Cell. Infect. Microbiol.">
        <title>Analysis of the Salivary Gland Transcriptome of Unfed and Partially Fed Amblyomma sculptum Ticks and Descriptive Proteome of the Saliva.</title>
        <authorList>
            <person name="Esteves E."/>
            <person name="Maruyama S.R."/>
            <person name="Kawahara R."/>
            <person name="Fujita A."/>
            <person name="Martins L.A."/>
            <person name="Righi A.A."/>
            <person name="Costa F.B."/>
            <person name="Palmisano G."/>
            <person name="Labruna M.B."/>
            <person name="Sa-Nunes A."/>
            <person name="Ribeiro J.M.C."/>
            <person name="Fogaca A.C."/>
        </authorList>
    </citation>
    <scope>NUCLEOTIDE SEQUENCE</scope>
</reference>
<sequence length="126" mass="13748">LAKALSRIPHLGHTLYADDITVWTTYGSDGDIESTLQEAATAIATHAANIGLQCSPTKSALLIIRPWRVPTSPITIYLHDTPIPQTPTLHILGLHLQDTGKINLTLKALKESAYSVIHLLRRVSHS</sequence>
<evidence type="ECO:0000313" key="1">
    <source>
        <dbReference type="EMBL" id="JAT99819.1"/>
    </source>
</evidence>
<accession>A0A1E1XL14</accession>
<dbReference type="AlphaFoldDB" id="A0A1E1XL14"/>
<dbReference type="EMBL" id="GFAA01003615">
    <property type="protein sequence ID" value="JAT99819.1"/>
    <property type="molecule type" value="mRNA"/>
</dbReference>
<organism evidence="1">
    <name type="scientific">Amblyomma sculptum</name>
    <name type="common">Tick</name>
    <dbReference type="NCBI Taxonomy" id="1581419"/>
    <lineage>
        <taxon>Eukaryota</taxon>
        <taxon>Metazoa</taxon>
        <taxon>Ecdysozoa</taxon>
        <taxon>Arthropoda</taxon>
        <taxon>Chelicerata</taxon>
        <taxon>Arachnida</taxon>
        <taxon>Acari</taxon>
        <taxon>Parasitiformes</taxon>
        <taxon>Ixodida</taxon>
        <taxon>Ixodoidea</taxon>
        <taxon>Ixodidae</taxon>
        <taxon>Amblyomminae</taxon>
        <taxon>Amblyomma</taxon>
    </lineage>
</organism>